<feature type="compositionally biased region" description="Basic and acidic residues" evidence="1">
    <location>
        <begin position="26"/>
        <end position="37"/>
    </location>
</feature>
<sequence length="221" mass="24501">MGKAVVAFIVSLFVFSIIWDDDNQAKEPPVDHAEQQRQAEAALAALDEAENDDETISSSTSDEATPPPPPAPPPSPWKVSRWQSKMDDSPAVLLTSESEEMVSGRFGRAGPATLMLRCLENTTNLLVKVNDHFLADIQGYGNVRYRIDDRQAATLRMRESTDNEALGLWSGGQAIPVIRRMFGHDQVTMQITPFNQSPVTVTFPITGLQEEIQPLRQACHW</sequence>
<keyword evidence="3" id="KW-1185">Reference proteome</keyword>
<dbReference type="InterPro" id="IPR017738">
    <property type="entry name" value="T6SS-assoc_VCA0118"/>
</dbReference>
<dbReference type="Pfam" id="PF11319">
    <property type="entry name" value="VasI"/>
    <property type="match status" value="1"/>
</dbReference>
<evidence type="ECO:0000313" key="2">
    <source>
        <dbReference type="EMBL" id="SDO28861.1"/>
    </source>
</evidence>
<feature type="region of interest" description="Disordered" evidence="1">
    <location>
        <begin position="26"/>
        <end position="82"/>
    </location>
</feature>
<dbReference type="RefSeq" id="WP_176760259.1">
    <property type="nucleotide sequence ID" value="NZ_FNIV01000005.1"/>
</dbReference>
<gene>
    <name evidence="2" type="ORF">SAMN04487957_10560</name>
</gene>
<dbReference type="STRING" id="419597.SAMN04487957_10560"/>
<accession>A0A1H0ICR4</accession>
<reference evidence="3" key="1">
    <citation type="submission" date="2016-10" db="EMBL/GenBank/DDBJ databases">
        <authorList>
            <person name="Varghese N."/>
            <person name="Submissions S."/>
        </authorList>
    </citation>
    <scope>NUCLEOTIDE SEQUENCE [LARGE SCALE GENOMIC DNA]</scope>
    <source>
        <strain evidence="3">CGMCC 1.6444</strain>
    </source>
</reference>
<evidence type="ECO:0000256" key="1">
    <source>
        <dbReference type="SAM" id="MobiDB-lite"/>
    </source>
</evidence>
<dbReference type="EMBL" id="FNIV01000005">
    <property type="protein sequence ID" value="SDO28861.1"/>
    <property type="molecule type" value="Genomic_DNA"/>
</dbReference>
<feature type="compositionally biased region" description="Pro residues" evidence="1">
    <location>
        <begin position="65"/>
        <end position="76"/>
    </location>
</feature>
<protein>
    <submittedName>
        <fullName evidence="2">Type VI secretion-associated protein, VC_A0118 family</fullName>
    </submittedName>
</protein>
<dbReference type="Proteomes" id="UP000199075">
    <property type="component" value="Unassembled WGS sequence"/>
</dbReference>
<proteinExistence type="predicted"/>
<dbReference type="AlphaFoldDB" id="A0A1H0ICR4"/>
<organism evidence="2 3">
    <name type="scientific">Halomonas shengliensis</name>
    <dbReference type="NCBI Taxonomy" id="419597"/>
    <lineage>
        <taxon>Bacteria</taxon>
        <taxon>Pseudomonadati</taxon>
        <taxon>Pseudomonadota</taxon>
        <taxon>Gammaproteobacteria</taxon>
        <taxon>Oceanospirillales</taxon>
        <taxon>Halomonadaceae</taxon>
        <taxon>Halomonas</taxon>
    </lineage>
</organism>
<evidence type="ECO:0000313" key="3">
    <source>
        <dbReference type="Proteomes" id="UP000199075"/>
    </source>
</evidence>
<name>A0A1H0ICR4_9GAMM</name>